<evidence type="ECO:0008006" key="5">
    <source>
        <dbReference type="Google" id="ProtNLM"/>
    </source>
</evidence>
<name>A0A6G9YTW8_9NOCA</name>
<evidence type="ECO:0000256" key="2">
    <source>
        <dbReference type="SAM" id="SignalP"/>
    </source>
</evidence>
<proteinExistence type="predicted"/>
<feature type="compositionally biased region" description="Basic and acidic residues" evidence="1">
    <location>
        <begin position="89"/>
        <end position="99"/>
    </location>
</feature>
<gene>
    <name evidence="3" type="ORF">F5544_43690</name>
</gene>
<protein>
    <recommendedName>
        <fullName evidence="5">DUF732 domain-containing protein</fullName>
    </recommendedName>
</protein>
<feature type="chain" id="PRO_5039652326" description="DUF732 domain-containing protein" evidence="2">
    <location>
        <begin position="25"/>
        <end position="111"/>
    </location>
</feature>
<dbReference type="Proteomes" id="UP000503540">
    <property type="component" value="Chromosome"/>
</dbReference>
<evidence type="ECO:0000256" key="1">
    <source>
        <dbReference type="SAM" id="MobiDB-lite"/>
    </source>
</evidence>
<feature type="region of interest" description="Disordered" evidence="1">
    <location>
        <begin position="79"/>
        <end position="99"/>
    </location>
</feature>
<dbReference type="AlphaFoldDB" id="A0A6G9YTW8"/>
<dbReference type="RefSeq" id="WP_167478603.1">
    <property type="nucleotide sequence ID" value="NZ_CP046172.1"/>
</dbReference>
<dbReference type="EMBL" id="CP046172">
    <property type="protein sequence ID" value="QIS16541.1"/>
    <property type="molecule type" value="Genomic_DNA"/>
</dbReference>
<reference evidence="3 4" key="1">
    <citation type="journal article" date="2019" name="ACS Chem. Biol.">
        <title>Identification and Mobilization of a Cryptic Antibiotic Biosynthesis Gene Locus from a Human-Pathogenic Nocardia Isolate.</title>
        <authorList>
            <person name="Herisse M."/>
            <person name="Ishida K."/>
            <person name="Porter J.L."/>
            <person name="Howden B."/>
            <person name="Hertweck C."/>
            <person name="Stinear T.P."/>
            <person name="Pidot S.J."/>
        </authorList>
    </citation>
    <scope>NUCLEOTIDE SEQUENCE [LARGE SCALE GENOMIC DNA]</scope>
    <source>
        <strain evidence="3 4">AUSMDU00012717</strain>
    </source>
</reference>
<sequence>MRIVLFTAALVALPVLTACGSDKAAATPPKVTAADLSKALRDKGVRDQGFTDCAAKIYVDEGISQDGLRAMIGSEYDKKAADPNTLGMSKEDADKARSANDKIFKQCSQAG</sequence>
<evidence type="ECO:0000313" key="3">
    <source>
        <dbReference type="EMBL" id="QIS16541.1"/>
    </source>
</evidence>
<dbReference type="PROSITE" id="PS51257">
    <property type="entry name" value="PROKAR_LIPOPROTEIN"/>
    <property type="match status" value="1"/>
</dbReference>
<keyword evidence="2" id="KW-0732">Signal</keyword>
<accession>A0A6G9YTW8</accession>
<feature type="signal peptide" evidence="2">
    <location>
        <begin position="1"/>
        <end position="24"/>
    </location>
</feature>
<keyword evidence="4" id="KW-1185">Reference proteome</keyword>
<evidence type="ECO:0000313" key="4">
    <source>
        <dbReference type="Proteomes" id="UP000503540"/>
    </source>
</evidence>
<dbReference type="KEGG" id="nah:F5544_43690"/>
<organism evidence="3 4">
    <name type="scientific">Nocardia arthritidis</name>
    <dbReference type="NCBI Taxonomy" id="228602"/>
    <lineage>
        <taxon>Bacteria</taxon>
        <taxon>Bacillati</taxon>
        <taxon>Actinomycetota</taxon>
        <taxon>Actinomycetes</taxon>
        <taxon>Mycobacteriales</taxon>
        <taxon>Nocardiaceae</taxon>
        <taxon>Nocardia</taxon>
    </lineage>
</organism>